<feature type="compositionally biased region" description="Low complexity" evidence="3">
    <location>
        <begin position="1276"/>
        <end position="1287"/>
    </location>
</feature>
<dbReference type="Gene3D" id="1.20.900.10">
    <property type="entry name" value="Dbl homology (DH) domain"/>
    <property type="match status" value="1"/>
</dbReference>
<feature type="coiled-coil region" evidence="2">
    <location>
        <begin position="765"/>
        <end position="798"/>
    </location>
</feature>
<dbReference type="Ensembl" id="ENSTGUT00000027607.1">
    <property type="protein sequence ID" value="ENSTGUP00000027736.1"/>
    <property type="gene ID" value="ENSTGUG00000026844.1"/>
</dbReference>
<evidence type="ECO:0000259" key="5">
    <source>
        <dbReference type="PROSITE" id="PS50010"/>
    </source>
</evidence>
<feature type="compositionally biased region" description="Pro residues" evidence="3">
    <location>
        <begin position="498"/>
        <end position="507"/>
    </location>
</feature>
<feature type="compositionally biased region" description="Gly residues" evidence="3">
    <location>
        <begin position="1069"/>
        <end position="1083"/>
    </location>
</feature>
<proteinExistence type="predicted"/>
<dbReference type="Pfam" id="PF00621">
    <property type="entry name" value="RhoGEF"/>
    <property type="match status" value="1"/>
</dbReference>
<dbReference type="CDD" id="cd00160">
    <property type="entry name" value="RhoGEF"/>
    <property type="match status" value="1"/>
</dbReference>
<keyword evidence="7" id="KW-1185">Reference proteome</keyword>
<feature type="region of interest" description="Disordered" evidence="3">
    <location>
        <begin position="1068"/>
        <end position="1224"/>
    </location>
</feature>
<feature type="compositionally biased region" description="Basic and acidic residues" evidence="3">
    <location>
        <begin position="485"/>
        <end position="495"/>
    </location>
</feature>
<keyword evidence="2" id="KW-0175">Coiled coil</keyword>
<evidence type="ECO:0000256" key="4">
    <source>
        <dbReference type="SAM" id="Phobius"/>
    </source>
</evidence>
<evidence type="ECO:0000313" key="7">
    <source>
        <dbReference type="Proteomes" id="UP000007754"/>
    </source>
</evidence>
<dbReference type="InParanoid" id="A0A674GZK2"/>
<evidence type="ECO:0000256" key="3">
    <source>
        <dbReference type="SAM" id="MobiDB-lite"/>
    </source>
</evidence>
<dbReference type="Pfam" id="PF19056">
    <property type="entry name" value="WD40_2"/>
    <property type="match status" value="1"/>
</dbReference>
<keyword evidence="4" id="KW-0812">Transmembrane</keyword>
<name>A0A674GZK2_TAEGU</name>
<dbReference type="FunFam" id="1.20.900.10:FF:000003">
    <property type="entry name" value="Rho guanine nucleotide exchange factor 10 like"/>
    <property type="match status" value="1"/>
</dbReference>
<dbReference type="GO" id="GO:0005829">
    <property type="term" value="C:cytosol"/>
    <property type="evidence" value="ECO:0007669"/>
    <property type="project" value="Ensembl"/>
</dbReference>
<feature type="compositionally biased region" description="Low complexity" evidence="3">
    <location>
        <begin position="549"/>
        <end position="561"/>
    </location>
</feature>
<dbReference type="SMART" id="SM00325">
    <property type="entry name" value="RhoGEF"/>
    <property type="match status" value="1"/>
</dbReference>
<dbReference type="FunFam" id="2.30.29.30:FF:000200">
    <property type="entry name" value="Rho guanine nucleotide exchange factor (GEF) 10-like a"/>
    <property type="match status" value="1"/>
</dbReference>
<feature type="compositionally biased region" description="Gly residues" evidence="3">
    <location>
        <begin position="1253"/>
        <end position="1266"/>
    </location>
</feature>
<dbReference type="PANTHER" id="PTHR12877:SF16">
    <property type="entry name" value="RHO GUANINE NUCLEOTIDE EXCHANGE FACTOR 10-LIKE PROTEIN"/>
    <property type="match status" value="1"/>
</dbReference>
<feature type="compositionally biased region" description="Gly residues" evidence="3">
    <location>
        <begin position="1199"/>
        <end position="1209"/>
    </location>
</feature>
<keyword evidence="4" id="KW-1133">Transmembrane helix</keyword>
<dbReference type="GO" id="GO:0051056">
    <property type="term" value="P:regulation of small GTPase mediated signal transduction"/>
    <property type="evidence" value="ECO:0007669"/>
    <property type="project" value="UniProtKB-ARBA"/>
</dbReference>
<dbReference type="PROSITE" id="PS50010">
    <property type="entry name" value="DH_2"/>
    <property type="match status" value="1"/>
</dbReference>
<sequence>MGLAVCSQSIPMGFGCMFPTFPWDQPCVFPTFPWDWLCVFPEYSHGMWLRVPRAFPEYSHGIDCAFPAFPWDRLRVFPEHSRGISCVFPEHSHWIWLRVPRAFPWDLAACSQHSHGISPVCSQHSHGIWLHVPRAFPWDQPCVFPEHSHGMWLRVPGFPAASLGTGSAVSIPDIPKASHGMGSLHVSHHSLSVPEASRGIGCVFLPFLWGWMSVSRHSHGIGPTIPAIPVGLVLPFQWDRSRHSCHSRGIGPAIPAVTMGLVPPFLPFLWDRSCHSHGTGPAIPIGSFPPFLPFPWDRSCHSRHSHHSCGIGPAIPMGLVPPFPPFPWDWSFHSHGIGPAIPAVPMGLFPPFPWDWSRHSHHSRGIGPAISIASFPPFPPFPWDRSRHSCGIGPAIPMGQVLPFLPFPWDWCRHFHHSHHSCGIGPAIPMGRVLPFPPFPLDWSRHSRHSHGIGPAIPTGSVPPCPHGQRGFGARQSRESIPGEEEPKLGKEKGPRGPSLPFPSLPPSLPQPFPFPGFLPRDGAGAMWRRRPRSHPKFSLAYPELSLARSPSSSSAASASGDSEEEDTGFLEVTVSDMRHPPPELGPAPEGLSPQQVLRRHILGSIVQSERSYVDSLKRILQDYRNPLLEMEPKVLSARKCQVVFFRLKEILQCHSMFQIALASRVAEWDSNEKIGDLFVASFSKSMVLDVYSDYVNNFTAAMSLIKKACLTKPAFLDFLKKRQMASADRVTLYGLMVKPIQRFPQFILLLQDMLKNTPRGHADRLSLQLALTELETLAEKLNEQKRLADQVAEMQQLSKSISDRSSFNKLLSSGQRQLLLCETLTETVYGDRGQLLKSKERKVFLLSDLLVCANVNFKGQLEISSLVPLGPKYVLKWSTALPQVQVVEVGQESGAGDKDGAGANAGTRRHAPAGPAAHNKVYLGPPRLFQELQDLQKDLAVVEQITLLVSTLHGTYQNLNMTVAQDWCLALQRMMKVKEEEIHSANKCRLRLLLPGKPDKGGEPAGLALPRRGHQEPSSLLVPHPVLPHSSLLLQSLGSAARGRCAQPRALLAAGLLGRQHLPAPGLPLGGRGAGGGGGAGGDLLPEPLRAPNRQILPGAGPGAVHGIHPGAAARGSRGAGNGPGAGPQRPPPRSVPGAAGREPAGVRGGGGGDAGAAAVPRAGRGARAVPAEQPRVPAGRAAGRQRGRLPPEPRGPVGRGLGAGAARGAGPRAGAAGAGGVALGQFPEPRPCPGNAGAAEPALFRGAPRARGGGDADGAGGQRGVDGLHPPVPGNVGNSGNVGNPGNVGNLQHCFEAHPEPAAAVTLMVRAGSGVWMASIRLFLGMLGIPGMWVILGMSGICSTVSRRTPSPRRR</sequence>
<keyword evidence="4" id="KW-0472">Membrane</keyword>
<accession>A0A674GZK2</accession>
<feature type="domain" description="DH" evidence="5">
    <location>
        <begin position="598"/>
        <end position="785"/>
    </location>
</feature>
<dbReference type="GO" id="GO:0051496">
    <property type="term" value="P:positive regulation of stress fiber assembly"/>
    <property type="evidence" value="ECO:0007669"/>
    <property type="project" value="Ensembl"/>
</dbReference>
<feature type="region of interest" description="Disordered" evidence="3">
    <location>
        <begin position="450"/>
        <end position="507"/>
    </location>
</feature>
<feature type="compositionally biased region" description="Low complexity" evidence="3">
    <location>
        <begin position="1137"/>
        <end position="1147"/>
    </location>
</feature>
<feature type="region of interest" description="Disordered" evidence="3">
    <location>
        <begin position="893"/>
        <end position="918"/>
    </location>
</feature>
<feature type="transmembrane region" description="Helical" evidence="4">
    <location>
        <begin position="1324"/>
        <end position="1347"/>
    </location>
</feature>
<dbReference type="InterPro" id="IPR035899">
    <property type="entry name" value="DBL_dom_sf"/>
</dbReference>
<reference evidence="6" key="2">
    <citation type="submission" date="2025-08" db="UniProtKB">
        <authorList>
            <consortium name="Ensembl"/>
        </authorList>
    </citation>
    <scope>IDENTIFICATION</scope>
</reference>
<reference evidence="6 7" key="1">
    <citation type="journal article" date="2010" name="Nature">
        <title>The genome of a songbird.</title>
        <authorList>
            <person name="Warren W.C."/>
            <person name="Clayton D.F."/>
            <person name="Ellegren H."/>
            <person name="Arnold A.P."/>
            <person name="Hillier L.W."/>
            <person name="Kunstner A."/>
            <person name="Searle S."/>
            <person name="White S."/>
            <person name="Vilella A.J."/>
            <person name="Fairley S."/>
            <person name="Heger A."/>
            <person name="Kong L."/>
            <person name="Ponting C.P."/>
            <person name="Jarvis E.D."/>
            <person name="Mello C.V."/>
            <person name="Minx P."/>
            <person name="Lovell P."/>
            <person name="Velho T.A."/>
            <person name="Ferris M."/>
            <person name="Balakrishnan C.N."/>
            <person name="Sinha S."/>
            <person name="Blatti C."/>
            <person name="London S.E."/>
            <person name="Li Y."/>
            <person name="Lin Y.C."/>
            <person name="George J."/>
            <person name="Sweedler J."/>
            <person name="Southey B."/>
            <person name="Gunaratne P."/>
            <person name="Watson M."/>
            <person name="Nam K."/>
            <person name="Backstrom N."/>
            <person name="Smeds L."/>
            <person name="Nabholz B."/>
            <person name="Itoh Y."/>
            <person name="Whitney O."/>
            <person name="Pfenning A.R."/>
            <person name="Howard J."/>
            <person name="Volker M."/>
            <person name="Skinner B.M."/>
            <person name="Griffin D.K."/>
            <person name="Ye L."/>
            <person name="McLaren W.M."/>
            <person name="Flicek P."/>
            <person name="Quesada V."/>
            <person name="Velasco G."/>
            <person name="Lopez-Otin C."/>
            <person name="Puente X.S."/>
            <person name="Olender T."/>
            <person name="Lancet D."/>
            <person name="Smit A.F."/>
            <person name="Hubley R."/>
            <person name="Konkel M.K."/>
            <person name="Walker J.A."/>
            <person name="Batzer M.A."/>
            <person name="Gu W."/>
            <person name="Pollock D.D."/>
            <person name="Chen L."/>
            <person name="Cheng Z."/>
            <person name="Eichler E.E."/>
            <person name="Stapley J."/>
            <person name="Slate J."/>
            <person name="Ekblom R."/>
            <person name="Birkhead T."/>
            <person name="Burke T."/>
            <person name="Burt D."/>
            <person name="Scharff C."/>
            <person name="Adam I."/>
            <person name="Richard H."/>
            <person name="Sultan M."/>
            <person name="Soldatov A."/>
            <person name="Lehrach H."/>
            <person name="Edwards S.V."/>
            <person name="Yang S.P."/>
            <person name="Li X."/>
            <person name="Graves T."/>
            <person name="Fulton L."/>
            <person name="Nelson J."/>
            <person name="Chinwalla A."/>
            <person name="Hou S."/>
            <person name="Mardis E.R."/>
            <person name="Wilson R.K."/>
        </authorList>
    </citation>
    <scope>NUCLEOTIDE SEQUENCE [LARGE SCALE GENOMIC DNA]</scope>
</reference>
<feature type="region of interest" description="Disordered" evidence="3">
    <location>
        <begin position="997"/>
        <end position="1017"/>
    </location>
</feature>
<feature type="region of interest" description="Disordered" evidence="3">
    <location>
        <begin position="549"/>
        <end position="568"/>
    </location>
</feature>
<dbReference type="GO" id="GO:0032933">
    <property type="term" value="P:SREBP signaling pathway"/>
    <property type="evidence" value="ECO:0007669"/>
    <property type="project" value="Ensembl"/>
</dbReference>
<dbReference type="GO" id="GO:0030036">
    <property type="term" value="P:actin cytoskeleton organization"/>
    <property type="evidence" value="ECO:0007669"/>
    <property type="project" value="TreeGrafter"/>
</dbReference>
<dbReference type="InterPro" id="IPR000219">
    <property type="entry name" value="DH_dom"/>
</dbReference>
<evidence type="ECO:0000256" key="1">
    <source>
        <dbReference type="ARBA" id="ARBA00022658"/>
    </source>
</evidence>
<reference evidence="6" key="3">
    <citation type="submission" date="2025-09" db="UniProtKB">
        <authorList>
            <consortium name="Ensembl"/>
        </authorList>
    </citation>
    <scope>IDENTIFICATION</scope>
</reference>
<dbReference type="InterPro" id="IPR039919">
    <property type="entry name" value="ARHGEF10/ARHGEF17"/>
</dbReference>
<dbReference type="Proteomes" id="UP000007754">
    <property type="component" value="Chromosome 21"/>
</dbReference>
<protein>
    <submittedName>
        <fullName evidence="6">Rho guanine nucleotide exchange factor 10 like</fullName>
    </submittedName>
</protein>
<dbReference type="PANTHER" id="PTHR12877">
    <property type="entry name" value="RHO GUANINE NUCLEOTIDE EXCHANGE FACTOR"/>
    <property type="match status" value="1"/>
</dbReference>
<evidence type="ECO:0000256" key="2">
    <source>
        <dbReference type="SAM" id="Coils"/>
    </source>
</evidence>
<organism evidence="6 7">
    <name type="scientific">Taeniopygia guttata</name>
    <name type="common">Zebra finch</name>
    <name type="synonym">Poephila guttata</name>
    <dbReference type="NCBI Taxonomy" id="59729"/>
    <lineage>
        <taxon>Eukaryota</taxon>
        <taxon>Metazoa</taxon>
        <taxon>Chordata</taxon>
        <taxon>Craniata</taxon>
        <taxon>Vertebrata</taxon>
        <taxon>Euteleostomi</taxon>
        <taxon>Archelosauria</taxon>
        <taxon>Archosauria</taxon>
        <taxon>Dinosauria</taxon>
        <taxon>Saurischia</taxon>
        <taxon>Theropoda</taxon>
        <taxon>Coelurosauria</taxon>
        <taxon>Aves</taxon>
        <taxon>Neognathae</taxon>
        <taxon>Neoaves</taxon>
        <taxon>Telluraves</taxon>
        <taxon>Australaves</taxon>
        <taxon>Passeriformes</taxon>
        <taxon>Passeroidea</taxon>
        <taxon>Estrildidae</taxon>
        <taxon>Estrildinae</taxon>
        <taxon>Taeniopygia</taxon>
    </lineage>
</organism>
<dbReference type="GeneTree" id="ENSGT00940000153798"/>
<dbReference type="GO" id="GO:0005096">
    <property type="term" value="F:GTPase activator activity"/>
    <property type="evidence" value="ECO:0007669"/>
    <property type="project" value="Ensembl"/>
</dbReference>
<dbReference type="SUPFAM" id="SSF48065">
    <property type="entry name" value="DBL homology domain (DH-domain)"/>
    <property type="match status" value="1"/>
</dbReference>
<dbReference type="GO" id="GO:0005085">
    <property type="term" value="F:guanyl-nucleotide exchange factor activity"/>
    <property type="evidence" value="ECO:0007669"/>
    <property type="project" value="UniProtKB-KW"/>
</dbReference>
<keyword evidence="1" id="KW-0344">Guanine-nucleotide releasing factor</keyword>
<dbReference type="Pfam" id="PF19057">
    <property type="entry name" value="PH_19"/>
    <property type="match status" value="1"/>
</dbReference>
<feature type="compositionally biased region" description="Low complexity" evidence="3">
    <location>
        <begin position="1157"/>
        <end position="1186"/>
    </location>
</feature>
<evidence type="ECO:0000313" key="6">
    <source>
        <dbReference type="Ensembl" id="ENSTGUP00000027736.1"/>
    </source>
</evidence>
<feature type="region of interest" description="Disordered" evidence="3">
    <location>
        <begin position="1247"/>
        <end position="1287"/>
    </location>
</feature>